<name>A0AAV6G7E3_9TELE</name>
<protein>
    <submittedName>
        <fullName evidence="1">Uncharacterized protein</fullName>
    </submittedName>
</protein>
<organism evidence="1 2">
    <name type="scientific">Alosa alosa</name>
    <name type="common">allis shad</name>
    <dbReference type="NCBI Taxonomy" id="278164"/>
    <lineage>
        <taxon>Eukaryota</taxon>
        <taxon>Metazoa</taxon>
        <taxon>Chordata</taxon>
        <taxon>Craniata</taxon>
        <taxon>Vertebrata</taxon>
        <taxon>Euteleostomi</taxon>
        <taxon>Actinopterygii</taxon>
        <taxon>Neopterygii</taxon>
        <taxon>Teleostei</taxon>
        <taxon>Clupei</taxon>
        <taxon>Clupeiformes</taxon>
        <taxon>Clupeoidei</taxon>
        <taxon>Clupeidae</taxon>
        <taxon>Alosa</taxon>
    </lineage>
</organism>
<gene>
    <name evidence="1" type="ORF">AALO_G00206190</name>
</gene>
<reference evidence="1" key="1">
    <citation type="submission" date="2020-10" db="EMBL/GenBank/DDBJ databases">
        <title>Chromosome-scale genome assembly of the Allis shad, Alosa alosa.</title>
        <authorList>
            <person name="Margot Z."/>
            <person name="Christophe K."/>
            <person name="Cabau C."/>
            <person name="Louis A."/>
            <person name="Berthelot C."/>
            <person name="Parey E."/>
            <person name="Roest Crollius H."/>
            <person name="Montfort J."/>
            <person name="Robinson-Rechavi M."/>
            <person name="Bucao C."/>
            <person name="Bouchez O."/>
            <person name="Gislard M."/>
            <person name="Lluch J."/>
            <person name="Milhes M."/>
            <person name="Lampietro C."/>
            <person name="Lopez Roques C."/>
            <person name="Donnadieu C."/>
            <person name="Braasch I."/>
            <person name="Desvignes T."/>
            <person name="Postlethwait J."/>
            <person name="Bobe J."/>
            <person name="Guiguen Y."/>
        </authorList>
    </citation>
    <scope>NUCLEOTIDE SEQUENCE</scope>
    <source>
        <strain evidence="1">M-15738</strain>
        <tissue evidence="1">Blood</tissue>
    </source>
</reference>
<keyword evidence="2" id="KW-1185">Reference proteome</keyword>
<accession>A0AAV6G7E3</accession>
<dbReference type="AlphaFoldDB" id="A0AAV6G7E3"/>
<evidence type="ECO:0000313" key="2">
    <source>
        <dbReference type="Proteomes" id="UP000823561"/>
    </source>
</evidence>
<sequence>MYSNCCFIFLGAIQQVPAWSQRLALHVRWGRIYVRHQKGDLSKKERASADSVAIRHLTFTESLFWFVLDELEWWAQKCCRWVKHSHTHTTTLVDL</sequence>
<comment type="caution">
    <text evidence="1">The sequence shown here is derived from an EMBL/GenBank/DDBJ whole genome shotgun (WGS) entry which is preliminary data.</text>
</comment>
<proteinExistence type="predicted"/>
<dbReference type="Proteomes" id="UP000823561">
    <property type="component" value="Chromosome 15"/>
</dbReference>
<dbReference type="EMBL" id="JADWDJ010000015">
    <property type="protein sequence ID" value="KAG5269791.1"/>
    <property type="molecule type" value="Genomic_DNA"/>
</dbReference>
<evidence type="ECO:0000313" key="1">
    <source>
        <dbReference type="EMBL" id="KAG5269791.1"/>
    </source>
</evidence>